<evidence type="ECO:0000259" key="8">
    <source>
        <dbReference type="PROSITE" id="PS50995"/>
    </source>
</evidence>
<evidence type="ECO:0000256" key="2">
    <source>
        <dbReference type="ARBA" id="ARBA00023015"/>
    </source>
</evidence>
<dbReference type="InterPro" id="IPR036390">
    <property type="entry name" value="WH_DNA-bd_sf"/>
</dbReference>
<organism evidence="9 10">
    <name type="scientific">Vibrio algarum</name>
    <dbReference type="NCBI Taxonomy" id="3020714"/>
    <lineage>
        <taxon>Bacteria</taxon>
        <taxon>Pseudomonadati</taxon>
        <taxon>Pseudomonadota</taxon>
        <taxon>Gammaproteobacteria</taxon>
        <taxon>Vibrionales</taxon>
        <taxon>Vibrionaceae</taxon>
        <taxon>Vibrio</taxon>
    </lineage>
</organism>
<protein>
    <recommendedName>
        <fullName evidence="6">HTH-type transcriptional regulator SarZ</fullName>
    </recommendedName>
    <alternativeName>
        <fullName evidence="7">Staphylococcal accessory regulator Z</fullName>
    </alternativeName>
</protein>
<evidence type="ECO:0000256" key="4">
    <source>
        <dbReference type="ARBA" id="ARBA00023163"/>
    </source>
</evidence>
<dbReference type="InterPro" id="IPR055166">
    <property type="entry name" value="Transc_reg_Sar_Rot_HTH"/>
</dbReference>
<dbReference type="Pfam" id="PF22381">
    <property type="entry name" value="Staph_reg_Sar_Rot"/>
    <property type="match status" value="1"/>
</dbReference>
<dbReference type="InterPro" id="IPR000835">
    <property type="entry name" value="HTH_MarR-typ"/>
</dbReference>
<evidence type="ECO:0000313" key="9">
    <source>
        <dbReference type="EMBL" id="MDB1125300.1"/>
    </source>
</evidence>
<comment type="subcellular location">
    <subcellularLocation>
        <location evidence="1">Cytoplasm</location>
    </subcellularLocation>
</comment>
<dbReference type="PROSITE" id="PS50995">
    <property type="entry name" value="HTH_MARR_2"/>
    <property type="match status" value="1"/>
</dbReference>
<reference evidence="9 10" key="1">
    <citation type="submission" date="2023-01" db="EMBL/GenBank/DDBJ databases">
        <title>Vibrio sp. KJ40-1 sp.nov, isolated from marine algae.</title>
        <authorList>
            <person name="Butt M."/>
            <person name="Kim J.M.J."/>
            <person name="Jeon C.O.C."/>
        </authorList>
    </citation>
    <scope>NUCLEOTIDE SEQUENCE [LARGE SCALE GENOMIC DNA]</scope>
    <source>
        <strain evidence="9 10">KJ40-1</strain>
    </source>
</reference>
<dbReference type="InterPro" id="IPR036388">
    <property type="entry name" value="WH-like_DNA-bd_sf"/>
</dbReference>
<dbReference type="PANTHER" id="PTHR42756:SF1">
    <property type="entry name" value="TRANSCRIPTIONAL REPRESSOR OF EMRAB OPERON"/>
    <property type="match status" value="1"/>
</dbReference>
<evidence type="ECO:0000256" key="6">
    <source>
        <dbReference type="ARBA" id="ARBA00047188"/>
    </source>
</evidence>
<dbReference type="Gene3D" id="1.10.10.10">
    <property type="entry name" value="Winged helix-like DNA-binding domain superfamily/Winged helix DNA-binding domain"/>
    <property type="match status" value="1"/>
</dbReference>
<keyword evidence="2" id="KW-0805">Transcription regulation</keyword>
<accession>A0ABT4YUP1</accession>
<dbReference type="RefSeq" id="WP_272138879.1">
    <property type="nucleotide sequence ID" value="NZ_JAQLOI010000003.1"/>
</dbReference>
<keyword evidence="3" id="KW-0238">DNA-binding</keyword>
<sequence length="145" mass="16905">MNYDYTTNCPLYLTGVINKHLQEGLVKRLKNDGLILSSQQVHLLLYLFEEDGISQKRLSELTKMNKISIVKALNLLESNNYALRVQNNEDQRNKNIYLTPEGKKLKEPMRELIGKHRESVFEDTTSEEIQIYKKVLNKMLTNMTS</sequence>
<feature type="domain" description="HTH marR-type" evidence="8">
    <location>
        <begin position="1"/>
        <end position="141"/>
    </location>
</feature>
<proteinExistence type="inferred from homology"/>
<dbReference type="SMART" id="SM00347">
    <property type="entry name" value="HTH_MARR"/>
    <property type="match status" value="1"/>
</dbReference>
<keyword evidence="10" id="KW-1185">Reference proteome</keyword>
<evidence type="ECO:0000256" key="5">
    <source>
        <dbReference type="ARBA" id="ARBA00046337"/>
    </source>
</evidence>
<comment type="caution">
    <text evidence="9">The sequence shown here is derived from an EMBL/GenBank/DDBJ whole genome shotgun (WGS) entry which is preliminary data.</text>
</comment>
<name>A0ABT4YUP1_9VIBR</name>
<evidence type="ECO:0000256" key="3">
    <source>
        <dbReference type="ARBA" id="ARBA00023125"/>
    </source>
</evidence>
<dbReference type="EMBL" id="JAQLOI010000003">
    <property type="protein sequence ID" value="MDB1125300.1"/>
    <property type="molecule type" value="Genomic_DNA"/>
</dbReference>
<evidence type="ECO:0000256" key="1">
    <source>
        <dbReference type="ARBA" id="ARBA00004496"/>
    </source>
</evidence>
<keyword evidence="4" id="KW-0804">Transcription</keyword>
<comment type="similarity">
    <text evidence="5">Belongs to the SarZ family.</text>
</comment>
<gene>
    <name evidence="9" type="ORF">PGX00_17255</name>
</gene>
<evidence type="ECO:0000313" key="10">
    <source>
        <dbReference type="Proteomes" id="UP001210678"/>
    </source>
</evidence>
<dbReference type="PRINTS" id="PR00598">
    <property type="entry name" value="HTHMARR"/>
</dbReference>
<dbReference type="Proteomes" id="UP001210678">
    <property type="component" value="Unassembled WGS sequence"/>
</dbReference>
<dbReference type="SUPFAM" id="SSF46785">
    <property type="entry name" value="Winged helix' DNA-binding domain"/>
    <property type="match status" value="1"/>
</dbReference>
<dbReference type="PANTHER" id="PTHR42756">
    <property type="entry name" value="TRANSCRIPTIONAL REGULATOR, MARR"/>
    <property type="match status" value="1"/>
</dbReference>
<evidence type="ECO:0000256" key="7">
    <source>
        <dbReference type="ARBA" id="ARBA00047207"/>
    </source>
</evidence>